<dbReference type="AlphaFoldDB" id="A0AAX1J7V2"/>
<keyword evidence="3" id="KW-1185">Reference proteome</keyword>
<reference evidence="1 3" key="1">
    <citation type="journal article" date="2019" name="Emerg. Microbes Infect.">
        <title>Comprehensive subspecies identification of 175 nontuberculous mycobacteria species based on 7547 genomic profiles.</title>
        <authorList>
            <person name="Matsumoto Y."/>
            <person name="Kinjo T."/>
            <person name="Motooka D."/>
            <person name="Nabeya D."/>
            <person name="Jung N."/>
            <person name="Uechi K."/>
            <person name="Horii T."/>
            <person name="Iida T."/>
            <person name="Fujita J."/>
            <person name="Nakamura S."/>
        </authorList>
    </citation>
    <scope>NUCLEOTIDE SEQUENCE [LARGE SCALE GENOMIC DNA]</scope>
    <source>
        <strain evidence="1 3">JCM 13573</strain>
    </source>
</reference>
<dbReference type="RefSeq" id="WP_139823236.1">
    <property type="nucleotide sequence ID" value="NZ_BLKU01000005.1"/>
</dbReference>
<evidence type="ECO:0000313" key="2">
    <source>
        <dbReference type="EMBL" id="QPI36535.1"/>
    </source>
</evidence>
<reference evidence="1" key="2">
    <citation type="submission" date="2020-02" db="EMBL/GenBank/DDBJ databases">
        <authorList>
            <person name="Matsumoto Y."/>
            <person name="Kinjo T."/>
            <person name="Motooka D."/>
            <person name="Nabeya D."/>
            <person name="Jung N."/>
            <person name="Uechi K."/>
            <person name="Horii T."/>
            <person name="Iida T."/>
            <person name="Fujita J."/>
            <person name="Nakamura S."/>
        </authorList>
    </citation>
    <scope>NUCLEOTIDE SEQUENCE</scope>
    <source>
        <strain evidence="1">JCM 13573</strain>
    </source>
</reference>
<evidence type="ECO:0000313" key="4">
    <source>
        <dbReference type="Proteomes" id="UP000663583"/>
    </source>
</evidence>
<proteinExistence type="predicted"/>
<evidence type="ECO:0008006" key="5">
    <source>
        <dbReference type="Google" id="ProtNLM"/>
    </source>
</evidence>
<evidence type="ECO:0000313" key="1">
    <source>
        <dbReference type="EMBL" id="GFG67504.1"/>
    </source>
</evidence>
<protein>
    <recommendedName>
        <fullName evidence="5">PQQ-binding-like beta-propeller repeat protein</fullName>
    </recommendedName>
</protein>
<accession>A0AAX1J7V2</accession>
<organism evidence="2 4">
    <name type="scientific">Mycobacterium kubicae</name>
    <dbReference type="NCBI Taxonomy" id="120959"/>
    <lineage>
        <taxon>Bacteria</taxon>
        <taxon>Bacillati</taxon>
        <taxon>Actinomycetota</taxon>
        <taxon>Actinomycetes</taxon>
        <taxon>Mycobacteriales</taxon>
        <taxon>Mycobacteriaceae</taxon>
        <taxon>Mycobacterium</taxon>
        <taxon>Mycobacterium simiae complex</taxon>
    </lineage>
</organism>
<evidence type="ECO:0000313" key="3">
    <source>
        <dbReference type="Proteomes" id="UP000465306"/>
    </source>
</evidence>
<name>A0AAX1J7V2_9MYCO</name>
<dbReference type="Proteomes" id="UP000663583">
    <property type="component" value="Chromosome"/>
</dbReference>
<sequence>MIAVVAGGVVAVLWGRSHKTRHDAVAPPAPPPIGTPKDLLVSFPLNRQPVPGWQLSGKDIGLPPGVKIGNLFARNGNKAYFITVEGCQGKCRNPTGWLYALDADTGARLFPPLALPGFSGTDADCHSNGPAVAICTSRVAGEGDTAPPPGAWVINLDRGVVTYHGPNTLNPDLSTIGGMRVEVVGYRYGPGYVVAAKHGEGIHGIGPHAELTWFLPGSGGLLTPALYDPDVPSLTLAVQPLGVPDDGRGNRVFSVVDGKDLTPTPPAGTRLEEVEVYNGGFAYQFDAGKTTGTLMYDTTGHQVGRQQPERGYPRQNAAMLTLVVGGNFQIYDAAAKLIATIPSRGLVDDFRTIGTKLYVRTQGSGYGLEQGWQQWDLLTGQPGSTCTMDLGPDYVGSDGNIVIIKRLSVDEPSLLAIDTTSCQTLWEIPGKISLYKVGTGLIEIDYDHDAVMSLRPPD</sequence>
<dbReference type="EMBL" id="CP065047">
    <property type="protein sequence ID" value="QPI36535.1"/>
    <property type="molecule type" value="Genomic_DNA"/>
</dbReference>
<dbReference type="KEGG" id="mku:I2456_18900"/>
<gene>
    <name evidence="2" type="ORF">I2456_18900</name>
    <name evidence="1" type="ORF">MKUB_49940</name>
</gene>
<reference evidence="2" key="3">
    <citation type="submission" date="2020-11" db="EMBL/GenBank/DDBJ databases">
        <title>Intraspecies plasmid and genomic variation of Mycobacterium kubicae revealed by the complete genome sequences of two clinical isolates.</title>
        <authorList>
            <person name="Hendrix J.R."/>
            <person name="Epperson L.E."/>
            <person name="Honda J.R."/>
            <person name="Strong M."/>
        </authorList>
    </citation>
    <scope>NUCLEOTIDE SEQUENCE</scope>
    <source>
        <strain evidence="2">JCM 13573</strain>
    </source>
</reference>
<dbReference type="EMBL" id="BLKU01000005">
    <property type="protein sequence ID" value="GFG67504.1"/>
    <property type="molecule type" value="Genomic_DNA"/>
</dbReference>
<dbReference type="Proteomes" id="UP000465306">
    <property type="component" value="Unassembled WGS sequence"/>
</dbReference>